<keyword evidence="2 7" id="KW-0812">Transmembrane</keyword>
<evidence type="ECO:0000256" key="7">
    <source>
        <dbReference type="HAMAP-Rule" id="MF_02065"/>
    </source>
</evidence>
<comment type="function">
    <text evidence="7">Functions as a peptidoglycan terminase that cleaves nascent peptidoglycan strands endolytically to terminate their elongation.</text>
</comment>
<dbReference type="GO" id="GO:0005886">
    <property type="term" value="C:plasma membrane"/>
    <property type="evidence" value="ECO:0007669"/>
    <property type="project" value="UniProtKB-SubCell"/>
</dbReference>
<comment type="caution">
    <text evidence="9">The sequence shown here is derived from an EMBL/GenBank/DDBJ whole genome shotgun (WGS) entry which is preliminary data.</text>
</comment>
<comment type="catalytic activity">
    <reaction evidence="7">
        <text>a peptidoglycan chain = a peptidoglycan chain with N-acetyl-1,6-anhydromuramyl-[peptide] at the reducing end + a peptidoglycan chain with N-acetylglucosamine at the non-reducing end.</text>
        <dbReference type="EC" id="4.2.2.29"/>
    </reaction>
</comment>
<evidence type="ECO:0000313" key="10">
    <source>
        <dbReference type="Proteomes" id="UP000265768"/>
    </source>
</evidence>
<evidence type="ECO:0000256" key="6">
    <source>
        <dbReference type="ARBA" id="ARBA00023316"/>
    </source>
</evidence>
<dbReference type="NCBIfam" id="TIGR00247">
    <property type="entry name" value="endolytic transglycosylase MltG"/>
    <property type="match status" value="1"/>
</dbReference>
<evidence type="ECO:0000256" key="4">
    <source>
        <dbReference type="ARBA" id="ARBA00023136"/>
    </source>
</evidence>
<feature type="transmembrane region" description="Helical" evidence="7">
    <location>
        <begin position="68"/>
        <end position="91"/>
    </location>
</feature>
<dbReference type="EC" id="4.2.2.29" evidence="7"/>
<evidence type="ECO:0000313" key="9">
    <source>
        <dbReference type="EMBL" id="RJL33963.1"/>
    </source>
</evidence>
<reference evidence="9 10" key="1">
    <citation type="submission" date="2018-09" db="EMBL/GenBank/DDBJ databases">
        <title>YIM 75507 draft genome.</title>
        <authorList>
            <person name="Tang S."/>
            <person name="Feng Y."/>
        </authorList>
    </citation>
    <scope>NUCLEOTIDE SEQUENCE [LARGE SCALE GENOMIC DNA]</scope>
    <source>
        <strain evidence="9 10">YIM 75507</strain>
    </source>
</reference>
<dbReference type="EMBL" id="QZEY01000002">
    <property type="protein sequence ID" value="RJL33963.1"/>
    <property type="molecule type" value="Genomic_DNA"/>
</dbReference>
<feature type="compositionally biased region" description="Gly residues" evidence="8">
    <location>
        <begin position="44"/>
        <end position="55"/>
    </location>
</feature>
<evidence type="ECO:0000256" key="5">
    <source>
        <dbReference type="ARBA" id="ARBA00023239"/>
    </source>
</evidence>
<keyword evidence="3 7" id="KW-1133">Transmembrane helix</keyword>
<feature type="compositionally biased region" description="Basic and acidic residues" evidence="8">
    <location>
        <begin position="30"/>
        <end position="39"/>
    </location>
</feature>
<dbReference type="Pfam" id="PF02618">
    <property type="entry name" value="YceG"/>
    <property type="match status" value="1"/>
</dbReference>
<dbReference type="HAMAP" id="MF_02065">
    <property type="entry name" value="MltG"/>
    <property type="match status" value="1"/>
</dbReference>
<organism evidence="9 10">
    <name type="scientific">Bailinhaonella thermotolerans</name>
    <dbReference type="NCBI Taxonomy" id="1070861"/>
    <lineage>
        <taxon>Bacteria</taxon>
        <taxon>Bacillati</taxon>
        <taxon>Actinomycetota</taxon>
        <taxon>Actinomycetes</taxon>
        <taxon>Streptosporangiales</taxon>
        <taxon>Streptosporangiaceae</taxon>
        <taxon>Bailinhaonella</taxon>
    </lineage>
</organism>
<feature type="compositionally biased region" description="Basic residues" evidence="8">
    <location>
        <begin position="16"/>
        <end position="29"/>
    </location>
</feature>
<name>A0A3A4AXY1_9ACTN</name>
<dbReference type="PANTHER" id="PTHR30518">
    <property type="entry name" value="ENDOLYTIC MUREIN TRANSGLYCOSYLASE"/>
    <property type="match status" value="1"/>
</dbReference>
<comment type="similarity">
    <text evidence="7">Belongs to the transglycosylase MltG family.</text>
</comment>
<dbReference type="GO" id="GO:0009252">
    <property type="term" value="P:peptidoglycan biosynthetic process"/>
    <property type="evidence" value="ECO:0007669"/>
    <property type="project" value="UniProtKB-UniRule"/>
</dbReference>
<keyword evidence="4 7" id="KW-0472">Membrane</keyword>
<keyword evidence="6 7" id="KW-0961">Cell wall biogenesis/degradation</keyword>
<keyword evidence="10" id="KW-1185">Reference proteome</keyword>
<accession>A0A3A4AXY1</accession>
<evidence type="ECO:0000256" key="3">
    <source>
        <dbReference type="ARBA" id="ARBA00022989"/>
    </source>
</evidence>
<dbReference type="GO" id="GO:0071555">
    <property type="term" value="P:cell wall organization"/>
    <property type="evidence" value="ECO:0007669"/>
    <property type="project" value="UniProtKB-KW"/>
</dbReference>
<comment type="subcellular location">
    <subcellularLocation>
        <location evidence="7">Cell membrane</location>
        <topology evidence="7">Single-pass membrane protein</topology>
    </subcellularLocation>
</comment>
<dbReference type="Gene3D" id="3.30.1490.480">
    <property type="entry name" value="Endolytic murein transglycosylase"/>
    <property type="match status" value="1"/>
</dbReference>
<dbReference type="InterPro" id="IPR003770">
    <property type="entry name" value="MLTG-like"/>
</dbReference>
<gene>
    <name evidence="7 9" type="primary">mltG</name>
    <name evidence="9" type="ORF">D5H75_05385</name>
</gene>
<dbReference type="GO" id="GO:0008932">
    <property type="term" value="F:lytic endotransglycosylase activity"/>
    <property type="evidence" value="ECO:0007669"/>
    <property type="project" value="UniProtKB-UniRule"/>
</dbReference>
<dbReference type="PANTHER" id="PTHR30518:SF2">
    <property type="entry name" value="ENDOLYTIC MUREIN TRANSGLYCOSYLASE"/>
    <property type="match status" value="1"/>
</dbReference>
<protein>
    <recommendedName>
        <fullName evidence="7">Endolytic murein transglycosylase</fullName>
        <ecNumber evidence="7">4.2.2.29</ecNumber>
    </recommendedName>
    <alternativeName>
        <fullName evidence="7">Peptidoglycan lytic transglycosylase</fullName>
    </alternativeName>
    <alternativeName>
        <fullName evidence="7">Peptidoglycan polymerization terminase</fullName>
    </alternativeName>
</protein>
<proteinExistence type="inferred from homology"/>
<feature type="site" description="Important for catalytic activity" evidence="7">
    <location>
        <position position="289"/>
    </location>
</feature>
<feature type="region of interest" description="Disordered" evidence="8">
    <location>
        <begin position="1"/>
        <end position="65"/>
    </location>
</feature>
<dbReference type="AlphaFoldDB" id="A0A3A4AXY1"/>
<dbReference type="CDD" id="cd08010">
    <property type="entry name" value="MltG_like"/>
    <property type="match status" value="1"/>
</dbReference>
<dbReference type="Proteomes" id="UP000265768">
    <property type="component" value="Unassembled WGS sequence"/>
</dbReference>
<evidence type="ECO:0000256" key="1">
    <source>
        <dbReference type="ARBA" id="ARBA00022475"/>
    </source>
</evidence>
<keyword evidence="1 7" id="KW-1003">Cell membrane</keyword>
<evidence type="ECO:0000256" key="2">
    <source>
        <dbReference type="ARBA" id="ARBA00022692"/>
    </source>
</evidence>
<feature type="compositionally biased region" description="Basic residues" evidence="8">
    <location>
        <begin position="56"/>
        <end position="65"/>
    </location>
</feature>
<sequence>MGLGFLRDEDDEPPARRSRGRSGRSRGRGPRGDAREPYDPPRNGGNGRGGGNGGRNGRRGRRRRRKRGGIAPFIAIVVLLAILGGAGYGGYKFLTTYVVPPDYEGAGTGEVAFTIKPKENATQIGQNLVKQDVVASVRAFTRAVDQASMGSALQPGEYKLRKRMAAAEAVKALDPKLRQRIMVTIPEGKRLAQVVKILAEQTGKPEEEFKRAAQSRAGLGLPSYARRLEGYAFPDTYEIEPKETPKDILRDMVKRFDQAAENLDLVEGAKRVKLKPEQVVVVASIVQAEAGRKEDMGKIARVIYNRLARTTPPQKLEMDSTVMYATGKYGIRASHSDTQVDSPYNTYKYKGLPPGAITNPGEDALKAALNPAAGNWLYFVTTDPQRGITKFTHDWNQHQRNIQELNRNTRGTPGG</sequence>
<evidence type="ECO:0000256" key="8">
    <source>
        <dbReference type="SAM" id="MobiDB-lite"/>
    </source>
</evidence>
<keyword evidence="5 7" id="KW-0456">Lyase</keyword>